<sequence length="62" mass="7134">QDKQNYFWSAEEVKTNLSTILMRAITEVADKAKDEKLTWREAANMIGVARVAQAHRLRGLYP</sequence>
<gene>
    <name evidence="2" type="ORF">ABR62_01385</name>
</gene>
<dbReference type="InterPro" id="IPR036291">
    <property type="entry name" value="NAD(P)-bd_dom_sf"/>
</dbReference>
<dbReference type="Pfam" id="PF00208">
    <property type="entry name" value="ELFV_dehydrog"/>
    <property type="match status" value="1"/>
</dbReference>
<evidence type="ECO:0000313" key="3">
    <source>
        <dbReference type="Proteomes" id="UP000053054"/>
    </source>
</evidence>
<dbReference type="EMBL" id="LIAU01000137">
    <property type="protein sequence ID" value="KRO52360.1"/>
    <property type="molecule type" value="Genomic_DNA"/>
</dbReference>
<dbReference type="InterPro" id="IPR006096">
    <property type="entry name" value="Glu/Leu/Phe/Val/Trp_DH_C"/>
</dbReference>
<feature type="domain" description="Glutamate/phenylalanine/leucine/valine/L-tryptophan dehydrogenase C-terminal" evidence="1">
    <location>
        <begin position="1"/>
        <end position="59"/>
    </location>
</feature>
<evidence type="ECO:0000259" key="1">
    <source>
        <dbReference type="Pfam" id="PF00208"/>
    </source>
</evidence>
<comment type="caution">
    <text evidence="2">The sequence shown here is derived from an EMBL/GenBank/DDBJ whole genome shotgun (WGS) entry which is preliminary data.</text>
</comment>
<protein>
    <recommendedName>
        <fullName evidence="1">Glutamate/phenylalanine/leucine/valine/L-tryptophan dehydrogenase C-terminal domain-containing protein</fullName>
    </recommendedName>
</protein>
<evidence type="ECO:0000313" key="2">
    <source>
        <dbReference type="EMBL" id="KRO52360.1"/>
    </source>
</evidence>
<organism evidence="2 3">
    <name type="scientific">Actinobacteria bacterium BACL2 MAG-120820-bin50</name>
    <dbReference type="NCBI Taxonomy" id="1655570"/>
    <lineage>
        <taxon>Bacteria</taxon>
        <taxon>Bacillati</taxon>
        <taxon>Actinomycetota</taxon>
        <taxon>Actinomycetes</taxon>
        <taxon>Actinomycetes incertae sedis</taxon>
        <taxon>ac1 cluster</taxon>
    </lineage>
</organism>
<dbReference type="GO" id="GO:0016491">
    <property type="term" value="F:oxidoreductase activity"/>
    <property type="evidence" value="ECO:0007669"/>
    <property type="project" value="InterPro"/>
</dbReference>
<dbReference type="SUPFAM" id="SSF51735">
    <property type="entry name" value="NAD(P)-binding Rossmann-fold domains"/>
    <property type="match status" value="1"/>
</dbReference>
<dbReference type="GO" id="GO:0006520">
    <property type="term" value="P:amino acid metabolic process"/>
    <property type="evidence" value="ECO:0007669"/>
    <property type="project" value="InterPro"/>
</dbReference>
<accession>A0A0R2QPV7</accession>
<dbReference type="Gene3D" id="3.40.50.720">
    <property type="entry name" value="NAD(P)-binding Rossmann-like Domain"/>
    <property type="match status" value="1"/>
</dbReference>
<reference evidence="2 3" key="1">
    <citation type="submission" date="2015-10" db="EMBL/GenBank/DDBJ databases">
        <title>Metagenome-Assembled Genomes uncover a global brackish microbiome.</title>
        <authorList>
            <person name="Hugerth L.W."/>
            <person name="Larsson J."/>
            <person name="Alneberg J."/>
            <person name="Lindh M.V."/>
            <person name="Legrand C."/>
            <person name="Pinhassi J."/>
            <person name="Andersson A.F."/>
        </authorList>
    </citation>
    <scope>NUCLEOTIDE SEQUENCE [LARGE SCALE GENOMIC DNA]</scope>
    <source>
        <strain evidence="2">BACL2 MAG-120820-bin50</strain>
    </source>
</reference>
<proteinExistence type="predicted"/>
<dbReference type="AlphaFoldDB" id="A0A0R2QPV7"/>
<dbReference type="Proteomes" id="UP000053054">
    <property type="component" value="Unassembled WGS sequence"/>
</dbReference>
<feature type="non-terminal residue" evidence="2">
    <location>
        <position position="1"/>
    </location>
</feature>
<name>A0A0R2QPV7_9ACTN</name>